<dbReference type="Pfam" id="PF12169">
    <property type="entry name" value="DNA_pol3_gamma3"/>
    <property type="match status" value="1"/>
</dbReference>
<dbReference type="CDD" id="cd18137">
    <property type="entry name" value="HLD_clamp_pol_III_gamma_tau"/>
    <property type="match status" value="1"/>
</dbReference>
<dbReference type="Gene3D" id="1.20.272.10">
    <property type="match status" value="1"/>
</dbReference>
<comment type="subunit">
    <text evidence="11">DNA polymerase III contains a core (composed of alpha, epsilon and theta chains) that associates with a tau subunit. This core dimerizes to form the POLIII' complex. PolIII' associates with the gamma complex (composed of gamma, delta, delta', psi and chi chains) and with the beta chain to form the complete DNA polymerase III complex.</text>
</comment>
<evidence type="ECO:0000256" key="4">
    <source>
        <dbReference type="ARBA" id="ARBA00022705"/>
    </source>
</evidence>
<feature type="compositionally biased region" description="Polar residues" evidence="12">
    <location>
        <begin position="465"/>
        <end position="476"/>
    </location>
</feature>
<sequence length="725" mass="79133">MENFVVSARKYRPATFRSVVGQQHVTTTLQNAIASQHLAQAFLFCGPRGVGKTTCARILAKTINCEFVEEHVRRGRPVSELIASQPDIVPEALLTAADPDNTPFELEACGKCGSCRAFQESASFNVHELDAASNNSVEDIRSLVEQVRYAPQQGRYKVYIIDEVHMLSNAAFNAFLKTLEEPPGYAIFILATTERHKIIPTILSRCQVFDFNRIKVDDIRGHLRHVATQEQIAAEDDALHLLAQKADGGLRDALSMFDQMVTFSGQNLRYQDVVQNLHILDYEYYFRLTDALLTENLSAALLLLEEVMQNGFDLHNFVVGAAEHLRGLLVCKDAVTVQLLEVSDNIRARYVQQAQAAPLAFLLSALNLVSLCDREFKQAKNQRLHVELMLMKLAYLNGAVQFARDLSAGPTTSSSDNGEAKKKSSVSTPVAAAPAAATSTPAPGQLVADGTAETPAAYAKPPAQPSNYQHPTTKIQSGPADPEPIVPVESGVDELHDTPSIEDETATQVPTTGQLRDTVPHIETGRPSIAGHEPGMTPVTAAPLPPPMAVPIPKPGMPPAGKPLGLGTKLPGLGSLSAMKAQLAEQAAAGKATAEAEPSGPVIGLPAIDNAVLQRVWGELTEERKAHSMMHYSILNRPVQASEQHAILLTVDNPVQEDQFNDFRGEFVTELRRRTGYPRLNVQVSIVERQETGRKLYTATDKLEYLTEKYPMLAEMKQRLGLDAD</sequence>
<proteinExistence type="inferred from homology"/>
<dbReference type="InterPro" id="IPR022754">
    <property type="entry name" value="DNA_pol_III_gamma-3"/>
</dbReference>
<evidence type="ECO:0000259" key="13">
    <source>
        <dbReference type="SMART" id="SM00382"/>
    </source>
</evidence>
<dbReference type="PANTHER" id="PTHR11669">
    <property type="entry name" value="REPLICATION FACTOR C / DNA POLYMERASE III GAMMA-TAU SUBUNIT"/>
    <property type="match status" value="1"/>
</dbReference>
<keyword evidence="15" id="KW-1185">Reference proteome</keyword>
<evidence type="ECO:0000256" key="8">
    <source>
        <dbReference type="ARBA" id="ARBA00022840"/>
    </source>
</evidence>
<dbReference type="InterPro" id="IPR003593">
    <property type="entry name" value="AAA+_ATPase"/>
</dbReference>
<evidence type="ECO:0000256" key="11">
    <source>
        <dbReference type="RuleBase" id="RU364063"/>
    </source>
</evidence>
<evidence type="ECO:0000256" key="9">
    <source>
        <dbReference type="ARBA" id="ARBA00022932"/>
    </source>
</evidence>
<dbReference type="SUPFAM" id="SSF48019">
    <property type="entry name" value="post-AAA+ oligomerization domain-like"/>
    <property type="match status" value="1"/>
</dbReference>
<dbReference type="InterPro" id="IPR045085">
    <property type="entry name" value="HLD_clamp_pol_III_gamma_tau"/>
</dbReference>
<dbReference type="Gene3D" id="1.10.8.60">
    <property type="match status" value="1"/>
</dbReference>
<dbReference type="SUPFAM" id="SSF52540">
    <property type="entry name" value="P-loop containing nucleoside triphosphate hydrolases"/>
    <property type="match status" value="1"/>
</dbReference>
<dbReference type="Pfam" id="PF22608">
    <property type="entry name" value="DNAX_ATPase_lid"/>
    <property type="match status" value="1"/>
</dbReference>
<dbReference type="Pfam" id="PF13177">
    <property type="entry name" value="DNA_pol3_delta2"/>
    <property type="match status" value="2"/>
</dbReference>
<dbReference type="EC" id="2.7.7.7" evidence="11"/>
<accession>A0A1I0A3A2</accession>
<keyword evidence="8 11" id="KW-0067">ATP-binding</keyword>
<evidence type="ECO:0000256" key="5">
    <source>
        <dbReference type="ARBA" id="ARBA00022723"/>
    </source>
</evidence>
<protein>
    <recommendedName>
        <fullName evidence="11">DNA polymerase III subunit gamma/tau</fullName>
        <ecNumber evidence="11">2.7.7.7</ecNumber>
    </recommendedName>
</protein>
<evidence type="ECO:0000256" key="2">
    <source>
        <dbReference type="ARBA" id="ARBA00022679"/>
    </source>
</evidence>
<keyword evidence="7" id="KW-0862">Zinc</keyword>
<dbReference type="OrthoDB" id="9810148at2"/>
<keyword evidence="5" id="KW-0479">Metal-binding</keyword>
<evidence type="ECO:0000256" key="10">
    <source>
        <dbReference type="ARBA" id="ARBA00049244"/>
    </source>
</evidence>
<dbReference type="PANTHER" id="PTHR11669:SF0">
    <property type="entry name" value="PROTEIN STICHEL-LIKE 2"/>
    <property type="match status" value="1"/>
</dbReference>
<evidence type="ECO:0000256" key="1">
    <source>
        <dbReference type="ARBA" id="ARBA00006360"/>
    </source>
</evidence>
<comment type="catalytic activity">
    <reaction evidence="10 11">
        <text>DNA(n) + a 2'-deoxyribonucleoside 5'-triphosphate = DNA(n+1) + diphosphate</text>
        <dbReference type="Rhea" id="RHEA:22508"/>
        <dbReference type="Rhea" id="RHEA-COMP:17339"/>
        <dbReference type="Rhea" id="RHEA-COMP:17340"/>
        <dbReference type="ChEBI" id="CHEBI:33019"/>
        <dbReference type="ChEBI" id="CHEBI:61560"/>
        <dbReference type="ChEBI" id="CHEBI:173112"/>
        <dbReference type="EC" id="2.7.7.7"/>
    </reaction>
</comment>
<dbReference type="GO" id="GO:0046872">
    <property type="term" value="F:metal ion binding"/>
    <property type="evidence" value="ECO:0007669"/>
    <property type="project" value="UniProtKB-KW"/>
</dbReference>
<dbReference type="GO" id="GO:0003887">
    <property type="term" value="F:DNA-directed DNA polymerase activity"/>
    <property type="evidence" value="ECO:0007669"/>
    <property type="project" value="UniProtKB-KW"/>
</dbReference>
<dbReference type="FunFam" id="1.10.8.60:FF:000013">
    <property type="entry name" value="DNA polymerase III subunit gamma/tau"/>
    <property type="match status" value="1"/>
</dbReference>
<feature type="domain" description="AAA+ ATPase" evidence="13">
    <location>
        <begin position="38"/>
        <end position="215"/>
    </location>
</feature>
<dbReference type="NCBIfam" id="TIGR02397">
    <property type="entry name" value="dnaX_nterm"/>
    <property type="match status" value="1"/>
</dbReference>
<comment type="function">
    <text evidence="11">DNA polymerase III is a complex, multichain enzyme responsible for most of the replicative synthesis in bacteria. This DNA polymerase also exhibits 3' to 5' exonuclease activity.</text>
</comment>
<dbReference type="STRING" id="82805.SAMN04487998_0575"/>
<dbReference type="RefSeq" id="WP_092768043.1">
    <property type="nucleotide sequence ID" value="NZ_FOHS01000001.1"/>
</dbReference>
<evidence type="ECO:0000256" key="7">
    <source>
        <dbReference type="ARBA" id="ARBA00022833"/>
    </source>
</evidence>
<dbReference type="InterPro" id="IPR050238">
    <property type="entry name" value="DNA_Rep/Repair_Clamp_Loader"/>
</dbReference>
<dbReference type="InterPro" id="IPR008921">
    <property type="entry name" value="DNA_pol3_clamp-load_cplx_C"/>
</dbReference>
<dbReference type="InterPro" id="IPR027417">
    <property type="entry name" value="P-loop_NTPase"/>
</dbReference>
<keyword evidence="4 11" id="KW-0235">DNA replication</keyword>
<name>A0A1I0A3A2_9BACT</name>
<keyword evidence="6 11" id="KW-0547">Nucleotide-binding</keyword>
<dbReference type="GO" id="GO:0006261">
    <property type="term" value="P:DNA-templated DNA replication"/>
    <property type="evidence" value="ECO:0007669"/>
    <property type="project" value="TreeGrafter"/>
</dbReference>
<dbReference type="GO" id="GO:0009360">
    <property type="term" value="C:DNA polymerase III complex"/>
    <property type="evidence" value="ECO:0007669"/>
    <property type="project" value="InterPro"/>
</dbReference>
<dbReference type="GO" id="GO:0003677">
    <property type="term" value="F:DNA binding"/>
    <property type="evidence" value="ECO:0007669"/>
    <property type="project" value="InterPro"/>
</dbReference>
<dbReference type="GO" id="GO:0005524">
    <property type="term" value="F:ATP binding"/>
    <property type="evidence" value="ECO:0007669"/>
    <property type="project" value="UniProtKB-KW"/>
</dbReference>
<dbReference type="FunFam" id="3.40.50.300:FF:000014">
    <property type="entry name" value="DNA polymerase III subunit gamma/tau"/>
    <property type="match status" value="1"/>
</dbReference>
<keyword evidence="2 11" id="KW-0808">Transferase</keyword>
<evidence type="ECO:0000313" key="15">
    <source>
        <dbReference type="Proteomes" id="UP000198697"/>
    </source>
</evidence>
<evidence type="ECO:0000313" key="14">
    <source>
        <dbReference type="EMBL" id="SES88618.1"/>
    </source>
</evidence>
<keyword evidence="3 11" id="KW-0548">Nucleotidyltransferase</keyword>
<dbReference type="Proteomes" id="UP000198697">
    <property type="component" value="Unassembled WGS sequence"/>
</dbReference>
<evidence type="ECO:0000256" key="12">
    <source>
        <dbReference type="SAM" id="MobiDB-lite"/>
    </source>
</evidence>
<dbReference type="CDD" id="cd00009">
    <property type="entry name" value="AAA"/>
    <property type="match status" value="1"/>
</dbReference>
<keyword evidence="9 11" id="KW-0239">DNA-directed DNA polymerase</keyword>
<dbReference type="Gene3D" id="3.40.50.300">
    <property type="entry name" value="P-loop containing nucleotide triphosphate hydrolases"/>
    <property type="match status" value="1"/>
</dbReference>
<dbReference type="SMART" id="SM00382">
    <property type="entry name" value="AAA"/>
    <property type="match status" value="1"/>
</dbReference>
<organism evidence="14 15">
    <name type="scientific">Hymenobacter actinosclerus</name>
    <dbReference type="NCBI Taxonomy" id="82805"/>
    <lineage>
        <taxon>Bacteria</taxon>
        <taxon>Pseudomonadati</taxon>
        <taxon>Bacteroidota</taxon>
        <taxon>Cytophagia</taxon>
        <taxon>Cytophagales</taxon>
        <taxon>Hymenobacteraceae</taxon>
        <taxon>Hymenobacter</taxon>
    </lineage>
</organism>
<reference evidence="15" key="1">
    <citation type="submission" date="2016-10" db="EMBL/GenBank/DDBJ databases">
        <authorList>
            <person name="Varghese N."/>
            <person name="Submissions S."/>
        </authorList>
    </citation>
    <scope>NUCLEOTIDE SEQUENCE [LARGE SCALE GENOMIC DNA]</scope>
    <source>
        <strain evidence="15">DSM 15310</strain>
    </source>
</reference>
<feature type="compositionally biased region" description="Low complexity" evidence="12">
    <location>
        <begin position="425"/>
        <end position="443"/>
    </location>
</feature>
<comment type="similarity">
    <text evidence="1 11">Belongs to the DnaX/STICHEL family.</text>
</comment>
<gene>
    <name evidence="11" type="primary">dnaX</name>
    <name evidence="14" type="ORF">SAMN04487998_0575</name>
</gene>
<dbReference type="InterPro" id="IPR012763">
    <property type="entry name" value="DNA_pol_III_sug/sutau_N"/>
</dbReference>
<dbReference type="AlphaFoldDB" id="A0A1I0A3A2"/>
<evidence type="ECO:0000256" key="6">
    <source>
        <dbReference type="ARBA" id="ARBA00022741"/>
    </source>
</evidence>
<dbReference type="EMBL" id="FOHS01000001">
    <property type="protein sequence ID" value="SES88618.1"/>
    <property type="molecule type" value="Genomic_DNA"/>
</dbReference>
<feature type="region of interest" description="Disordered" evidence="12">
    <location>
        <begin position="408"/>
        <end position="484"/>
    </location>
</feature>
<evidence type="ECO:0000256" key="3">
    <source>
        <dbReference type="ARBA" id="ARBA00022695"/>
    </source>
</evidence>